<feature type="compositionally biased region" description="Basic residues" evidence="1">
    <location>
        <begin position="41"/>
        <end position="53"/>
    </location>
</feature>
<dbReference type="EMBL" id="CP010519">
    <property type="protein sequence ID" value="AJE80588.1"/>
    <property type="molecule type" value="Genomic_DNA"/>
</dbReference>
<organism evidence="2 3">
    <name type="scientific">Streptomyces albus (strain ATCC 21838 / DSM 41398 / FERM P-419 / JCM 4703 / NBRC 107858)</name>
    <dbReference type="NCBI Taxonomy" id="1081613"/>
    <lineage>
        <taxon>Bacteria</taxon>
        <taxon>Bacillati</taxon>
        <taxon>Actinomycetota</taxon>
        <taxon>Actinomycetes</taxon>
        <taxon>Kitasatosporales</taxon>
        <taxon>Streptomycetaceae</taxon>
        <taxon>Streptomyces</taxon>
    </lineage>
</organism>
<proteinExistence type="predicted"/>
<sequence>MSYAAVVFHGEEGPTLPPAAGSSPRRPLRLFGDGGAGGGRGRPRARRGQRARPTRWFSP</sequence>
<dbReference type="Proteomes" id="UP000031523">
    <property type="component" value="Chromosome"/>
</dbReference>
<gene>
    <name evidence="2" type="ORF">SLNWT_0212</name>
</gene>
<keyword evidence="3" id="KW-1185">Reference proteome</keyword>
<protein>
    <submittedName>
        <fullName evidence="2">Uncharacterized protein</fullName>
    </submittedName>
</protein>
<feature type="region of interest" description="Disordered" evidence="1">
    <location>
        <begin position="1"/>
        <end position="59"/>
    </location>
</feature>
<dbReference type="AlphaFoldDB" id="A0A0B5EF18"/>
<evidence type="ECO:0000256" key="1">
    <source>
        <dbReference type="SAM" id="MobiDB-lite"/>
    </source>
</evidence>
<evidence type="ECO:0000313" key="3">
    <source>
        <dbReference type="Proteomes" id="UP000031523"/>
    </source>
</evidence>
<accession>A0A0B5EF18</accession>
<name>A0A0B5EF18_STRA4</name>
<reference evidence="2 3" key="1">
    <citation type="submission" date="2015-01" db="EMBL/GenBank/DDBJ databases">
        <title>Enhanced salinomycin production by adjusting the supply of polyketide extender units in Streptomyce albus DSM 41398.</title>
        <authorList>
            <person name="Lu C."/>
        </authorList>
    </citation>
    <scope>NUCLEOTIDE SEQUENCE [LARGE SCALE GENOMIC DNA]</scope>
    <source>
        <strain evidence="3">ATCC 21838 / DSM 41398 / FERM P-419 / JCM 4703 / NBRC 107858</strain>
    </source>
</reference>
<evidence type="ECO:0000313" key="2">
    <source>
        <dbReference type="EMBL" id="AJE80588.1"/>
    </source>
</evidence>
<dbReference type="KEGG" id="sals:SLNWT_0212"/>